<name>A0A2G7G8L3_9EURO</name>
<evidence type="ECO:0000256" key="1">
    <source>
        <dbReference type="SAM" id="MobiDB-lite"/>
    </source>
</evidence>
<dbReference type="Proteomes" id="UP000231358">
    <property type="component" value="Unassembled WGS sequence"/>
</dbReference>
<dbReference type="EMBL" id="NEXV01000075">
    <property type="protein sequence ID" value="PIG89157.1"/>
    <property type="molecule type" value="Genomic_DNA"/>
</dbReference>
<gene>
    <name evidence="2" type="ORF">AARAC_002378</name>
</gene>
<dbReference type="STRING" id="656916.A0A2G7G8L3"/>
<feature type="region of interest" description="Disordered" evidence="1">
    <location>
        <begin position="35"/>
        <end position="150"/>
    </location>
</feature>
<feature type="compositionally biased region" description="Polar residues" evidence="1">
    <location>
        <begin position="85"/>
        <end position="97"/>
    </location>
</feature>
<accession>A0A2G7G8L3</accession>
<feature type="compositionally biased region" description="Basic and acidic residues" evidence="1">
    <location>
        <begin position="1"/>
        <end position="15"/>
    </location>
</feature>
<protein>
    <submittedName>
        <fullName evidence="2">BTB domain and ankyrin repeat protein</fullName>
    </submittedName>
</protein>
<reference evidence="2 3" key="1">
    <citation type="submission" date="2017-05" db="EMBL/GenBank/DDBJ databases">
        <title>Genome sequence for an aflatoxigenic pathogen of Argentinian peanut, Aspergillus arachidicola.</title>
        <authorList>
            <person name="Moore G."/>
            <person name="Beltz S.B."/>
            <person name="Mack B.M."/>
        </authorList>
    </citation>
    <scope>NUCLEOTIDE SEQUENCE [LARGE SCALE GENOMIC DNA]</scope>
    <source>
        <strain evidence="2 3">CBS 117610</strain>
    </source>
</reference>
<organism evidence="2 3">
    <name type="scientific">Aspergillus arachidicola</name>
    <dbReference type="NCBI Taxonomy" id="656916"/>
    <lineage>
        <taxon>Eukaryota</taxon>
        <taxon>Fungi</taxon>
        <taxon>Dikarya</taxon>
        <taxon>Ascomycota</taxon>
        <taxon>Pezizomycotina</taxon>
        <taxon>Eurotiomycetes</taxon>
        <taxon>Eurotiomycetidae</taxon>
        <taxon>Eurotiales</taxon>
        <taxon>Aspergillaceae</taxon>
        <taxon>Aspergillus</taxon>
        <taxon>Aspergillus subgen. Circumdati</taxon>
    </lineage>
</organism>
<evidence type="ECO:0000313" key="3">
    <source>
        <dbReference type="Proteomes" id="UP000231358"/>
    </source>
</evidence>
<feature type="compositionally biased region" description="Basic and acidic residues" evidence="1">
    <location>
        <begin position="46"/>
        <end position="57"/>
    </location>
</feature>
<feature type="region of interest" description="Disordered" evidence="1">
    <location>
        <begin position="1"/>
        <end position="23"/>
    </location>
</feature>
<proteinExistence type="predicted"/>
<feature type="compositionally biased region" description="Polar residues" evidence="1">
    <location>
        <begin position="106"/>
        <end position="119"/>
    </location>
</feature>
<comment type="caution">
    <text evidence="2">The sequence shown here is derived from an EMBL/GenBank/DDBJ whole genome shotgun (WGS) entry which is preliminary data.</text>
</comment>
<evidence type="ECO:0000313" key="2">
    <source>
        <dbReference type="EMBL" id="PIG89157.1"/>
    </source>
</evidence>
<feature type="compositionally biased region" description="Low complexity" evidence="1">
    <location>
        <begin position="123"/>
        <end position="132"/>
    </location>
</feature>
<keyword evidence="3" id="KW-1185">Reference proteome</keyword>
<sequence>MQQQTEKDEIREAATAKHNLQDIQAEQEFQEWWDKESRRIQGLPPVDRKEDERDGRSSRGGRSKGGQGQGQQRKRRGGGGKGSGNTTSTPAPSQQVPRGNGPDQPGQKNTVSTPRQQRTVHVDAAAGGNNARRGGRGGGRGRGKDRDRNT</sequence>
<dbReference type="AlphaFoldDB" id="A0A2G7G8L3"/>